<keyword evidence="1 4" id="KW-0808">Transferase</keyword>
<dbReference type="Proteomes" id="UP001597189">
    <property type="component" value="Unassembled WGS sequence"/>
</dbReference>
<proteinExistence type="predicted"/>
<dbReference type="CDD" id="cd04301">
    <property type="entry name" value="NAT_SF"/>
    <property type="match status" value="1"/>
</dbReference>
<gene>
    <name evidence="4" type="ORF">ACFQ44_10855</name>
</gene>
<dbReference type="EMBL" id="JBHTOD010000009">
    <property type="protein sequence ID" value="MFD1456164.1"/>
    <property type="molecule type" value="Genomic_DNA"/>
</dbReference>
<reference evidence="5" key="1">
    <citation type="journal article" date="2019" name="Int. J. Syst. Evol. Microbiol.">
        <title>The Global Catalogue of Microorganisms (GCM) 10K type strain sequencing project: providing services to taxonomists for standard genome sequencing and annotation.</title>
        <authorList>
            <consortium name="The Broad Institute Genomics Platform"/>
            <consortium name="The Broad Institute Genome Sequencing Center for Infectious Disease"/>
            <person name="Wu L."/>
            <person name="Ma J."/>
        </authorList>
    </citation>
    <scope>NUCLEOTIDE SEQUENCE [LARGE SCALE GENOMIC DNA]</scope>
    <source>
        <strain evidence="5">CCM 8979</strain>
    </source>
</reference>
<dbReference type="Pfam" id="PF00583">
    <property type="entry name" value="Acetyltransf_1"/>
    <property type="match status" value="1"/>
</dbReference>
<dbReference type="RefSeq" id="WP_203646201.1">
    <property type="nucleotide sequence ID" value="NZ_BOLN01000009.1"/>
</dbReference>
<protein>
    <submittedName>
        <fullName evidence="4">GNAT family N-acetyltransferase</fullName>
        <ecNumber evidence="4">2.3.1.-</ecNumber>
    </submittedName>
</protein>
<dbReference type="Gene3D" id="3.40.630.30">
    <property type="match status" value="1"/>
</dbReference>
<accession>A0ABW4D5G6</accession>
<dbReference type="SUPFAM" id="SSF55729">
    <property type="entry name" value="Acyl-CoA N-acyltransferases (Nat)"/>
    <property type="match status" value="1"/>
</dbReference>
<evidence type="ECO:0000256" key="1">
    <source>
        <dbReference type="ARBA" id="ARBA00022679"/>
    </source>
</evidence>
<dbReference type="InterPro" id="IPR016181">
    <property type="entry name" value="Acyl_CoA_acyltransferase"/>
</dbReference>
<keyword evidence="2 4" id="KW-0012">Acyltransferase</keyword>
<evidence type="ECO:0000313" key="4">
    <source>
        <dbReference type="EMBL" id="MFD1456164.1"/>
    </source>
</evidence>
<dbReference type="InterPro" id="IPR000182">
    <property type="entry name" value="GNAT_dom"/>
</dbReference>
<feature type="domain" description="N-acetyltransferase" evidence="3">
    <location>
        <begin position="3"/>
        <end position="172"/>
    </location>
</feature>
<dbReference type="PANTHER" id="PTHR43877">
    <property type="entry name" value="AMINOALKYLPHOSPHONATE N-ACETYLTRANSFERASE-RELATED-RELATED"/>
    <property type="match status" value="1"/>
</dbReference>
<name>A0ABW4D5G6_9LACO</name>
<keyword evidence="5" id="KW-1185">Reference proteome</keyword>
<sequence length="172" mass="19345">MTGKIKLCTPDDVKALQAVSRATFADTFGAVNTPADLAKYLDDSYNEAQLLQEMQQPTSQFSFILVDDQVAGYVKLNWGPTQSEEQGDGNLEIERIYILPEFKRQGLGKQLYQYAVEKAQALQLAAIWLGVWENNTSAQKFYEAMGFKEIGDHVFQLGTSKQRDLILQKTLV</sequence>
<evidence type="ECO:0000256" key="2">
    <source>
        <dbReference type="ARBA" id="ARBA00023315"/>
    </source>
</evidence>
<evidence type="ECO:0000259" key="3">
    <source>
        <dbReference type="PROSITE" id="PS51186"/>
    </source>
</evidence>
<organism evidence="4 5">
    <name type="scientific">Levilactobacillus lanxiensis</name>
    <dbReference type="NCBI Taxonomy" id="2799568"/>
    <lineage>
        <taxon>Bacteria</taxon>
        <taxon>Bacillati</taxon>
        <taxon>Bacillota</taxon>
        <taxon>Bacilli</taxon>
        <taxon>Lactobacillales</taxon>
        <taxon>Lactobacillaceae</taxon>
        <taxon>Levilactobacillus</taxon>
    </lineage>
</organism>
<dbReference type="InterPro" id="IPR050832">
    <property type="entry name" value="Bact_Acetyltransf"/>
</dbReference>
<dbReference type="EC" id="2.3.1.-" evidence="4"/>
<evidence type="ECO:0000313" key="5">
    <source>
        <dbReference type="Proteomes" id="UP001597189"/>
    </source>
</evidence>
<comment type="caution">
    <text evidence="4">The sequence shown here is derived from an EMBL/GenBank/DDBJ whole genome shotgun (WGS) entry which is preliminary data.</text>
</comment>
<dbReference type="PROSITE" id="PS51186">
    <property type="entry name" value="GNAT"/>
    <property type="match status" value="1"/>
</dbReference>
<dbReference type="GO" id="GO:0016746">
    <property type="term" value="F:acyltransferase activity"/>
    <property type="evidence" value="ECO:0007669"/>
    <property type="project" value="UniProtKB-KW"/>
</dbReference>